<evidence type="ECO:0000313" key="9">
    <source>
        <dbReference type="EMBL" id="RIH86742.1"/>
    </source>
</evidence>
<evidence type="ECO:0000313" key="10">
    <source>
        <dbReference type="Proteomes" id="UP000265800"/>
    </source>
</evidence>
<keyword evidence="6 7" id="KW-0472">Membrane</keyword>
<feature type="transmembrane region" description="Helical" evidence="7">
    <location>
        <begin position="291"/>
        <end position="314"/>
    </location>
</feature>
<comment type="subcellular location">
    <subcellularLocation>
        <location evidence="1 7">Cell membrane</location>
        <topology evidence="1 7">Multi-pass membrane protein</topology>
    </subcellularLocation>
</comment>
<keyword evidence="10" id="KW-1185">Reference proteome</keyword>
<dbReference type="Proteomes" id="UP000265800">
    <property type="component" value="Unassembled WGS sequence"/>
</dbReference>
<name>A0A399EW26_9DEIN</name>
<dbReference type="CDD" id="cd06261">
    <property type="entry name" value="TM_PBP2"/>
    <property type="match status" value="1"/>
</dbReference>
<organism evidence="9 10">
    <name type="scientific">Meiothermus luteus</name>
    <dbReference type="NCBI Taxonomy" id="2026184"/>
    <lineage>
        <taxon>Bacteria</taxon>
        <taxon>Thermotogati</taxon>
        <taxon>Deinococcota</taxon>
        <taxon>Deinococci</taxon>
        <taxon>Thermales</taxon>
        <taxon>Thermaceae</taxon>
        <taxon>Meiothermus</taxon>
    </lineage>
</organism>
<dbReference type="SUPFAM" id="SSF161098">
    <property type="entry name" value="MetI-like"/>
    <property type="match status" value="1"/>
</dbReference>
<evidence type="ECO:0000256" key="4">
    <source>
        <dbReference type="ARBA" id="ARBA00022692"/>
    </source>
</evidence>
<feature type="transmembrane region" description="Helical" evidence="7">
    <location>
        <begin position="28"/>
        <end position="47"/>
    </location>
</feature>
<keyword evidence="2 7" id="KW-0813">Transport</keyword>
<evidence type="ECO:0000256" key="2">
    <source>
        <dbReference type="ARBA" id="ARBA00022448"/>
    </source>
</evidence>
<dbReference type="InterPro" id="IPR000515">
    <property type="entry name" value="MetI-like"/>
</dbReference>
<comment type="similarity">
    <text evidence="7">Belongs to the binding-protein-dependent transport system permease family.</text>
</comment>
<evidence type="ECO:0000256" key="7">
    <source>
        <dbReference type="RuleBase" id="RU363032"/>
    </source>
</evidence>
<dbReference type="GO" id="GO:0055085">
    <property type="term" value="P:transmembrane transport"/>
    <property type="evidence" value="ECO:0007669"/>
    <property type="project" value="InterPro"/>
</dbReference>
<evidence type="ECO:0000256" key="3">
    <source>
        <dbReference type="ARBA" id="ARBA00022475"/>
    </source>
</evidence>
<evidence type="ECO:0000256" key="6">
    <source>
        <dbReference type="ARBA" id="ARBA00023136"/>
    </source>
</evidence>
<dbReference type="PANTHER" id="PTHR30193:SF37">
    <property type="entry name" value="INNER MEMBRANE ABC TRANSPORTER PERMEASE PROTEIN YCJO"/>
    <property type="match status" value="1"/>
</dbReference>
<feature type="transmembrane region" description="Helical" evidence="7">
    <location>
        <begin position="131"/>
        <end position="149"/>
    </location>
</feature>
<feature type="transmembrane region" description="Helical" evidence="7">
    <location>
        <begin position="94"/>
        <end position="119"/>
    </location>
</feature>
<dbReference type="PANTHER" id="PTHR30193">
    <property type="entry name" value="ABC TRANSPORTER PERMEASE PROTEIN"/>
    <property type="match status" value="1"/>
</dbReference>
<dbReference type="InterPro" id="IPR035906">
    <property type="entry name" value="MetI-like_sf"/>
</dbReference>
<dbReference type="EMBL" id="QWKZ01000029">
    <property type="protein sequence ID" value="RIH86742.1"/>
    <property type="molecule type" value="Genomic_DNA"/>
</dbReference>
<evidence type="ECO:0000259" key="8">
    <source>
        <dbReference type="PROSITE" id="PS50928"/>
    </source>
</evidence>
<feature type="transmembrane region" description="Helical" evidence="7">
    <location>
        <begin position="239"/>
        <end position="259"/>
    </location>
</feature>
<sequence length="327" mass="37200">MQESLSKASPLSDPSRWAMRWSNFQRRYAPYIFISPFFILFLIFGLYPSLFSLYMSFQAWTPSDGWGRWKFVGLENYAFTLTDPMFWRSMWNTVWLGVFSGLPQHLIAIPLAFVIHMVLSRFKTFVTAVYFLPYITSSVAIALIFNTLFATHNGVINLVIAHLNTWPLLGALLPDQNINWFTSANIKYALAVVVVWQFTGWNTLLYLSAIQAIPKDLYEAAAVDGASRWQQFRYITLPLLRPMMFFAVSLTIIGNMQLFEQPFVLLNGGASAATPGGQTATMYMYRTAFEWLEMGTAASIAWILFVFIGILTYLNHLVFGRAARGGD</sequence>
<keyword evidence="3" id="KW-1003">Cell membrane</keyword>
<feature type="domain" description="ABC transmembrane type-1" evidence="8">
    <location>
        <begin position="90"/>
        <end position="315"/>
    </location>
</feature>
<accession>A0A399EW26</accession>
<dbReference type="PROSITE" id="PS50928">
    <property type="entry name" value="ABC_TM1"/>
    <property type="match status" value="1"/>
</dbReference>
<proteinExistence type="inferred from homology"/>
<evidence type="ECO:0000256" key="1">
    <source>
        <dbReference type="ARBA" id="ARBA00004651"/>
    </source>
</evidence>
<keyword evidence="5 7" id="KW-1133">Transmembrane helix</keyword>
<gene>
    <name evidence="9" type="primary">araP_1</name>
    <name evidence="9" type="ORF">Mlute_01189</name>
</gene>
<dbReference type="Gene3D" id="1.10.3720.10">
    <property type="entry name" value="MetI-like"/>
    <property type="match status" value="1"/>
</dbReference>
<feature type="transmembrane region" description="Helical" evidence="7">
    <location>
        <begin position="188"/>
        <end position="207"/>
    </location>
</feature>
<evidence type="ECO:0000256" key="5">
    <source>
        <dbReference type="ARBA" id="ARBA00022989"/>
    </source>
</evidence>
<dbReference type="RefSeq" id="WP_245958866.1">
    <property type="nucleotide sequence ID" value="NZ_QWKZ01000029.1"/>
</dbReference>
<reference evidence="9 10" key="1">
    <citation type="submission" date="2018-08" db="EMBL/GenBank/DDBJ databases">
        <title>Meiothermus luteus KCTC 52599 genome sequencing project.</title>
        <authorList>
            <person name="Da Costa M.S."/>
            <person name="Albuquerque L."/>
            <person name="Raposo P."/>
            <person name="Froufe H.J.C."/>
            <person name="Barroso C.S."/>
            <person name="Egas C."/>
        </authorList>
    </citation>
    <scope>NUCLEOTIDE SEQUENCE [LARGE SCALE GENOMIC DNA]</scope>
    <source>
        <strain evidence="9 10">KCTC 52599</strain>
    </source>
</reference>
<comment type="caution">
    <text evidence="9">The sequence shown here is derived from an EMBL/GenBank/DDBJ whole genome shotgun (WGS) entry which is preliminary data.</text>
</comment>
<protein>
    <submittedName>
        <fullName evidence="9">L-arabinose transport system permease protein AraP</fullName>
    </submittedName>
</protein>
<dbReference type="GO" id="GO:0005886">
    <property type="term" value="C:plasma membrane"/>
    <property type="evidence" value="ECO:0007669"/>
    <property type="project" value="UniProtKB-SubCell"/>
</dbReference>
<dbReference type="InterPro" id="IPR051393">
    <property type="entry name" value="ABC_transporter_permease"/>
</dbReference>
<dbReference type="AlphaFoldDB" id="A0A399EW26"/>
<dbReference type="Pfam" id="PF00528">
    <property type="entry name" value="BPD_transp_1"/>
    <property type="match status" value="1"/>
</dbReference>
<keyword evidence="4 7" id="KW-0812">Transmembrane</keyword>